<organism evidence="5 6">
    <name type="scientific">Herminiimonas contaminans</name>
    <dbReference type="NCBI Taxonomy" id="1111140"/>
    <lineage>
        <taxon>Bacteria</taxon>
        <taxon>Pseudomonadati</taxon>
        <taxon>Pseudomonadota</taxon>
        <taxon>Betaproteobacteria</taxon>
        <taxon>Burkholderiales</taxon>
        <taxon>Oxalobacteraceae</taxon>
        <taxon>Herminiimonas</taxon>
    </lineage>
</organism>
<accession>A0ABS0ETC6</accession>
<protein>
    <recommendedName>
        <fullName evidence="4">Malonate decarboxylase acyl carrier protein</fullName>
    </recommendedName>
</protein>
<evidence type="ECO:0000256" key="3">
    <source>
        <dbReference type="ARBA" id="ARBA00022553"/>
    </source>
</evidence>
<dbReference type="Proteomes" id="UP000657372">
    <property type="component" value="Unassembled WGS sequence"/>
</dbReference>
<dbReference type="InterPro" id="IPR023439">
    <property type="entry name" value="Mal_deCO2ase/Cit_lyase_ACP"/>
</dbReference>
<dbReference type="NCBIfam" id="TIGR03130">
    <property type="entry name" value="malonate_delta"/>
    <property type="match status" value="1"/>
</dbReference>
<dbReference type="EMBL" id="JADOEL010000007">
    <property type="protein sequence ID" value="MBF8178105.1"/>
    <property type="molecule type" value="Genomic_DNA"/>
</dbReference>
<evidence type="ECO:0000313" key="5">
    <source>
        <dbReference type="EMBL" id="MBF8178105.1"/>
    </source>
</evidence>
<comment type="caution">
    <text evidence="5">The sequence shown here is derived from an EMBL/GenBank/DDBJ whole genome shotgun (WGS) entry which is preliminary data.</text>
</comment>
<evidence type="ECO:0000256" key="2">
    <source>
        <dbReference type="ARBA" id="ARBA00022490"/>
    </source>
</evidence>
<keyword evidence="2" id="KW-0963">Cytoplasm</keyword>
<comment type="subcellular location">
    <subcellularLocation>
        <location evidence="1">Cytoplasm</location>
    </subcellularLocation>
</comment>
<evidence type="ECO:0000313" key="6">
    <source>
        <dbReference type="Proteomes" id="UP000657372"/>
    </source>
</evidence>
<evidence type="ECO:0000256" key="4">
    <source>
        <dbReference type="NCBIfam" id="TIGR03130"/>
    </source>
</evidence>
<gene>
    <name evidence="5" type="primary">mdcC</name>
    <name evidence="5" type="ORF">IXC47_10465</name>
</gene>
<dbReference type="InterPro" id="IPR009662">
    <property type="entry name" value="Malonate_deCO2ase_dsu"/>
</dbReference>
<reference evidence="5 6" key="1">
    <citation type="submission" date="2020-11" db="EMBL/GenBank/DDBJ databases">
        <title>WGS of Herminiimonas contaminans strain Marseille-Q4544 isolated from planarians Schmidtea mediterranea.</title>
        <authorList>
            <person name="Kangale L."/>
        </authorList>
    </citation>
    <scope>NUCLEOTIDE SEQUENCE [LARGE SCALE GENOMIC DNA]</scope>
    <source>
        <strain evidence="5 6">Marseille-Q4544</strain>
    </source>
</reference>
<sequence length="104" mass="11295">MQTLEFEVGPCANPDRNIGSGLVGVVGSGNLEVLFEPAELDDKVKFVIETSVHGFDETWRAVTRTCAERYRLANLVITINDAGATPAVVSLRLMQAVEEFRGNA</sequence>
<dbReference type="RefSeq" id="WP_175624315.1">
    <property type="nucleotide sequence ID" value="NZ_JADOEL010000007.1"/>
</dbReference>
<name>A0ABS0ETC6_9BURK</name>
<evidence type="ECO:0000256" key="1">
    <source>
        <dbReference type="ARBA" id="ARBA00004496"/>
    </source>
</evidence>
<proteinExistence type="inferred from homology"/>
<keyword evidence="3" id="KW-0597">Phosphoprotein</keyword>
<dbReference type="Pfam" id="PF06857">
    <property type="entry name" value="ACP"/>
    <property type="match status" value="1"/>
</dbReference>
<keyword evidence="6" id="KW-1185">Reference proteome</keyword>
<dbReference type="HAMAP" id="MF_00710">
    <property type="entry name" value="Malonate_deCO2ase_dsu"/>
    <property type="match status" value="1"/>
</dbReference>